<comment type="similarity">
    <text evidence="2">Belongs to the major facilitator superfamily. Sugar transporter (TC 2.A.1.1) family.</text>
</comment>
<evidence type="ECO:0000313" key="9">
    <source>
        <dbReference type="EMBL" id="KZO89567.1"/>
    </source>
</evidence>
<dbReference type="InterPro" id="IPR036259">
    <property type="entry name" value="MFS_trans_sf"/>
</dbReference>
<feature type="transmembrane region" description="Helical" evidence="6">
    <location>
        <begin position="442"/>
        <end position="458"/>
    </location>
</feature>
<dbReference type="PANTHER" id="PTHR48022:SF11">
    <property type="entry name" value="MONOSACCHARIDE TRANSPORTER (HXT8), PUTATIVE (AFU_ORTHOLOGUE AFUA_2G08120)-RELATED"/>
    <property type="match status" value="1"/>
</dbReference>
<reference evidence="9 10" key="1">
    <citation type="journal article" date="2016" name="Mol. Biol. Evol.">
        <title>Comparative Genomics of Early-Diverging Mushroom-Forming Fungi Provides Insights into the Origins of Lignocellulose Decay Capabilities.</title>
        <authorList>
            <person name="Nagy L.G."/>
            <person name="Riley R."/>
            <person name="Tritt A."/>
            <person name="Adam C."/>
            <person name="Daum C."/>
            <person name="Floudas D."/>
            <person name="Sun H."/>
            <person name="Yadav J.S."/>
            <person name="Pangilinan J."/>
            <person name="Larsson K.H."/>
            <person name="Matsuura K."/>
            <person name="Barry K."/>
            <person name="Labutti K."/>
            <person name="Kuo R."/>
            <person name="Ohm R.A."/>
            <person name="Bhattacharya S.S."/>
            <person name="Shirouzu T."/>
            <person name="Yoshinaga Y."/>
            <person name="Martin F.M."/>
            <person name="Grigoriev I.V."/>
            <person name="Hibbett D.S."/>
        </authorList>
    </citation>
    <scope>NUCLEOTIDE SEQUENCE [LARGE SCALE GENOMIC DNA]</scope>
    <source>
        <strain evidence="9 10">TUFC12733</strain>
    </source>
</reference>
<dbReference type="Pfam" id="PF00083">
    <property type="entry name" value="Sugar_tr"/>
    <property type="match status" value="1"/>
</dbReference>
<keyword evidence="10" id="KW-1185">Reference proteome</keyword>
<dbReference type="EMBL" id="KV417386">
    <property type="protein sequence ID" value="KZO89528.1"/>
    <property type="molecule type" value="Genomic_DNA"/>
</dbReference>
<feature type="transmembrane region" description="Helical" evidence="6">
    <location>
        <begin position="129"/>
        <end position="148"/>
    </location>
</feature>
<dbReference type="SUPFAM" id="SSF103473">
    <property type="entry name" value="MFS general substrate transporter"/>
    <property type="match status" value="1"/>
</dbReference>
<feature type="transmembrane region" description="Helical" evidence="6">
    <location>
        <begin position="186"/>
        <end position="212"/>
    </location>
</feature>
<feature type="transmembrane region" description="Helical" evidence="6">
    <location>
        <begin position="154"/>
        <end position="174"/>
    </location>
</feature>
<evidence type="ECO:0000256" key="3">
    <source>
        <dbReference type="ARBA" id="ARBA00022692"/>
    </source>
</evidence>
<dbReference type="InterPro" id="IPR020846">
    <property type="entry name" value="MFS_dom"/>
</dbReference>
<dbReference type="EMBL" id="KV417381">
    <property type="protein sequence ID" value="KZO89567.1"/>
    <property type="molecule type" value="Genomic_DNA"/>
</dbReference>
<gene>
    <name evidence="9" type="ORF">CALVIDRAFT_543470</name>
    <name evidence="8" type="ORF">CALVIDRAFT_543494</name>
</gene>
<feature type="transmembrane region" description="Helical" evidence="6">
    <location>
        <begin position="95"/>
        <end position="117"/>
    </location>
</feature>
<dbReference type="InterPro" id="IPR050360">
    <property type="entry name" value="MFS_Sugar_Transporters"/>
</dbReference>
<organism evidence="9 10">
    <name type="scientific">Calocera viscosa (strain TUFC12733)</name>
    <dbReference type="NCBI Taxonomy" id="1330018"/>
    <lineage>
        <taxon>Eukaryota</taxon>
        <taxon>Fungi</taxon>
        <taxon>Dikarya</taxon>
        <taxon>Basidiomycota</taxon>
        <taxon>Agaricomycotina</taxon>
        <taxon>Dacrymycetes</taxon>
        <taxon>Dacrymycetales</taxon>
        <taxon>Dacrymycetaceae</taxon>
        <taxon>Calocera</taxon>
    </lineage>
</organism>
<feature type="transmembrane region" description="Helical" evidence="6">
    <location>
        <begin position="407"/>
        <end position="430"/>
    </location>
</feature>
<evidence type="ECO:0000256" key="4">
    <source>
        <dbReference type="ARBA" id="ARBA00022989"/>
    </source>
</evidence>
<feature type="transmembrane region" description="Helical" evidence="6">
    <location>
        <begin position="342"/>
        <end position="363"/>
    </location>
</feature>
<dbReference type="AlphaFoldDB" id="A0A167FJT7"/>
<evidence type="ECO:0000313" key="10">
    <source>
        <dbReference type="Proteomes" id="UP000076738"/>
    </source>
</evidence>
<dbReference type="Gene3D" id="1.20.1250.20">
    <property type="entry name" value="MFS general substrate transporter like domains"/>
    <property type="match status" value="1"/>
</dbReference>
<feature type="transmembrane region" description="Helical" evidence="6">
    <location>
        <begin position="370"/>
        <end position="387"/>
    </location>
</feature>
<dbReference type="PANTHER" id="PTHR48022">
    <property type="entry name" value="PLASTIDIC GLUCOSE TRANSPORTER 4"/>
    <property type="match status" value="1"/>
</dbReference>
<evidence type="ECO:0000256" key="6">
    <source>
        <dbReference type="SAM" id="Phobius"/>
    </source>
</evidence>
<feature type="transmembrane region" description="Helical" evidence="6">
    <location>
        <begin position="307"/>
        <end position="330"/>
    </location>
</feature>
<keyword evidence="4 6" id="KW-1133">Transmembrane helix</keyword>
<dbReference type="GO" id="GO:0016020">
    <property type="term" value="C:membrane"/>
    <property type="evidence" value="ECO:0007669"/>
    <property type="project" value="UniProtKB-SubCell"/>
</dbReference>
<evidence type="ECO:0000256" key="2">
    <source>
        <dbReference type="ARBA" id="ARBA00010992"/>
    </source>
</evidence>
<dbReference type="GO" id="GO:0005351">
    <property type="term" value="F:carbohydrate:proton symporter activity"/>
    <property type="evidence" value="ECO:0007669"/>
    <property type="project" value="TreeGrafter"/>
</dbReference>
<feature type="transmembrane region" description="Helical" evidence="6">
    <location>
        <begin position="53"/>
        <end position="75"/>
    </location>
</feature>
<sequence length="532" mass="57045">MSNWKPGSTGKQGYVGDKPSEVESYHLENIGPDGQVESAEQAFVELASINLRLALINIWSMVSALGFGFAAAIIASSLGQPNLATYFEFASRSNVSGITGAIAGLFNVGGFFGVLSTPFVSDRWGRKSSFWFASFFLLLGAGLGAGSINVTMLILARFFTGYGAWSFVVCTIVYQQELAPATRRGVLGGSVGVAVVIGYCLAAWVGVGFFFLAAKDNWRAPLVLQAACPIFTLCTIHLVPESPRWLAGKGQTDKALAVLKYVHHSKEDPGFAVARAEHFQIVQQVALDRTLPSSWLSMFTKYRRRSFAAVLVTGANMLCGTQVIANYGPLLYAALGFTAEQSLLIAAGWITLSVALSIIAASVVDKVGRVPLLVGGSVACALIWSVYTALVAEYGALTNTNLAGKRAAVAMLFVFLIGYELAACTQYLYIGEIFPTHIRVKGVALGLMMLNLMTIWITESAPTAADTIGWKYYLVFIFCCVVCAVAQFLLIPETKGIPLEEVAEIFGDAKDVAIHAKDIAVNPHTAEVVHRV</sequence>
<feature type="transmembrane region" description="Helical" evidence="6">
    <location>
        <begin position="470"/>
        <end position="491"/>
    </location>
</feature>
<keyword evidence="5 6" id="KW-0472">Membrane</keyword>
<dbReference type="Proteomes" id="UP000076738">
    <property type="component" value="Unassembled WGS sequence"/>
</dbReference>
<evidence type="ECO:0000313" key="8">
    <source>
        <dbReference type="EMBL" id="KZO89528.1"/>
    </source>
</evidence>
<dbReference type="PROSITE" id="PS50850">
    <property type="entry name" value="MFS"/>
    <property type="match status" value="1"/>
</dbReference>
<accession>A0A167FJT7</accession>
<feature type="transmembrane region" description="Helical" evidence="6">
    <location>
        <begin position="218"/>
        <end position="239"/>
    </location>
</feature>
<evidence type="ECO:0000256" key="1">
    <source>
        <dbReference type="ARBA" id="ARBA00004141"/>
    </source>
</evidence>
<feature type="domain" description="Major facilitator superfamily (MFS) profile" evidence="7">
    <location>
        <begin position="56"/>
        <end position="495"/>
    </location>
</feature>
<dbReference type="InterPro" id="IPR005828">
    <property type="entry name" value="MFS_sugar_transport-like"/>
</dbReference>
<keyword evidence="3 6" id="KW-0812">Transmembrane</keyword>
<evidence type="ECO:0000256" key="5">
    <source>
        <dbReference type="ARBA" id="ARBA00023136"/>
    </source>
</evidence>
<evidence type="ECO:0000259" key="7">
    <source>
        <dbReference type="PROSITE" id="PS50850"/>
    </source>
</evidence>
<proteinExistence type="inferred from homology"/>
<protein>
    <submittedName>
        <fullName evidence="9">General substrate transporter</fullName>
    </submittedName>
</protein>
<name>A0A167FJT7_CALVF</name>
<comment type="subcellular location">
    <subcellularLocation>
        <location evidence="1">Membrane</location>
        <topology evidence="1">Multi-pass membrane protein</topology>
    </subcellularLocation>
</comment>
<dbReference type="OrthoDB" id="6133115at2759"/>